<dbReference type="EMBL" id="BMND01000005">
    <property type="protein sequence ID" value="GGN39649.1"/>
    <property type="molecule type" value="Genomic_DNA"/>
</dbReference>
<accession>A0ABQ2J708</accession>
<name>A0ABQ2J708_9ACTN</name>
<keyword evidence="3" id="KW-1185">Reference proteome</keyword>
<sequence length="107" mass="11337">MWIRTKLTDVELSVALYAATGIVTRPKLMENFAVGRMGPPSSEPFGSMLGGAAAADIRCRTGCAERVAAARARPRGGGPSAQPASARTRPERTAATSAWWSRAFWSA</sequence>
<evidence type="ECO:0000256" key="1">
    <source>
        <dbReference type="SAM" id="MobiDB-lite"/>
    </source>
</evidence>
<gene>
    <name evidence="2" type="ORF">GCM10012285_16810</name>
</gene>
<reference evidence="3" key="1">
    <citation type="journal article" date="2019" name="Int. J. Syst. Evol. Microbiol.">
        <title>The Global Catalogue of Microorganisms (GCM) 10K type strain sequencing project: providing services to taxonomists for standard genome sequencing and annotation.</title>
        <authorList>
            <consortium name="The Broad Institute Genomics Platform"/>
            <consortium name="The Broad Institute Genome Sequencing Center for Infectious Disease"/>
            <person name="Wu L."/>
            <person name="Ma J."/>
        </authorList>
    </citation>
    <scope>NUCLEOTIDE SEQUENCE [LARGE SCALE GENOMIC DNA]</scope>
    <source>
        <strain evidence="3">CGMCC 4.7323</strain>
    </source>
</reference>
<comment type="caution">
    <text evidence="2">The sequence shown here is derived from an EMBL/GenBank/DDBJ whole genome shotgun (WGS) entry which is preliminary data.</text>
</comment>
<organism evidence="2 3">
    <name type="scientific">Streptomyces kronopolitis</name>
    <dbReference type="NCBI Taxonomy" id="1612435"/>
    <lineage>
        <taxon>Bacteria</taxon>
        <taxon>Bacillati</taxon>
        <taxon>Actinomycetota</taxon>
        <taxon>Actinomycetes</taxon>
        <taxon>Kitasatosporales</taxon>
        <taxon>Streptomycetaceae</taxon>
        <taxon>Streptomyces</taxon>
    </lineage>
</organism>
<feature type="region of interest" description="Disordered" evidence="1">
    <location>
        <begin position="69"/>
        <end position="96"/>
    </location>
</feature>
<protein>
    <submittedName>
        <fullName evidence="2">Uncharacterized protein</fullName>
    </submittedName>
</protein>
<evidence type="ECO:0000313" key="2">
    <source>
        <dbReference type="EMBL" id="GGN39649.1"/>
    </source>
</evidence>
<evidence type="ECO:0000313" key="3">
    <source>
        <dbReference type="Proteomes" id="UP000600080"/>
    </source>
</evidence>
<dbReference type="Proteomes" id="UP000600080">
    <property type="component" value="Unassembled WGS sequence"/>
</dbReference>
<proteinExistence type="predicted"/>